<evidence type="ECO:0000256" key="1">
    <source>
        <dbReference type="ARBA" id="ARBA00000085"/>
    </source>
</evidence>
<proteinExistence type="predicted"/>
<gene>
    <name evidence="10" type="ORF">VJ786_02675</name>
</gene>
<dbReference type="InterPro" id="IPR003594">
    <property type="entry name" value="HATPase_dom"/>
</dbReference>
<keyword evidence="8" id="KW-1133">Transmembrane helix</keyword>
<dbReference type="EMBL" id="JAYLLN010000003">
    <property type="protein sequence ID" value="MEI5983801.1"/>
    <property type="molecule type" value="Genomic_DNA"/>
</dbReference>
<evidence type="ECO:0000256" key="8">
    <source>
        <dbReference type="SAM" id="Phobius"/>
    </source>
</evidence>
<dbReference type="SMART" id="SM00387">
    <property type="entry name" value="HATPase_c"/>
    <property type="match status" value="1"/>
</dbReference>
<evidence type="ECO:0000313" key="10">
    <source>
        <dbReference type="EMBL" id="MEI5983801.1"/>
    </source>
</evidence>
<feature type="transmembrane region" description="Helical" evidence="8">
    <location>
        <begin position="128"/>
        <end position="149"/>
    </location>
</feature>
<feature type="domain" description="Histidine kinase" evidence="9">
    <location>
        <begin position="179"/>
        <end position="394"/>
    </location>
</feature>
<comment type="catalytic activity">
    <reaction evidence="1">
        <text>ATP + protein L-histidine = ADP + protein N-phospho-L-histidine.</text>
        <dbReference type="EC" id="2.7.13.3"/>
    </reaction>
</comment>
<evidence type="ECO:0000313" key="11">
    <source>
        <dbReference type="Proteomes" id="UP001363035"/>
    </source>
</evidence>
<evidence type="ECO:0000256" key="5">
    <source>
        <dbReference type="ARBA" id="ARBA00022777"/>
    </source>
</evidence>
<organism evidence="10 11">
    <name type="scientific">Sphingobacterium tenebrionis</name>
    <dbReference type="NCBI Taxonomy" id="3111775"/>
    <lineage>
        <taxon>Bacteria</taxon>
        <taxon>Pseudomonadati</taxon>
        <taxon>Bacteroidota</taxon>
        <taxon>Sphingobacteriia</taxon>
        <taxon>Sphingobacteriales</taxon>
        <taxon>Sphingobacteriaceae</taxon>
        <taxon>Sphingobacterium</taxon>
    </lineage>
</organism>
<dbReference type="CDD" id="cd00082">
    <property type="entry name" value="HisKA"/>
    <property type="match status" value="1"/>
</dbReference>
<dbReference type="PANTHER" id="PTHR45453:SF1">
    <property type="entry name" value="PHOSPHATE REGULON SENSOR PROTEIN PHOR"/>
    <property type="match status" value="1"/>
</dbReference>
<dbReference type="PRINTS" id="PR00344">
    <property type="entry name" value="BCTRLSENSOR"/>
</dbReference>
<dbReference type="Gene3D" id="3.30.565.10">
    <property type="entry name" value="Histidine kinase-like ATPase, C-terminal domain"/>
    <property type="match status" value="1"/>
</dbReference>
<feature type="transmembrane region" description="Helical" evidence="8">
    <location>
        <begin position="97"/>
        <end position="116"/>
    </location>
</feature>
<dbReference type="InterPro" id="IPR005467">
    <property type="entry name" value="His_kinase_dom"/>
</dbReference>
<dbReference type="EC" id="2.7.13.3" evidence="2"/>
<dbReference type="Proteomes" id="UP001363035">
    <property type="component" value="Unassembled WGS sequence"/>
</dbReference>
<dbReference type="GO" id="GO:0016301">
    <property type="term" value="F:kinase activity"/>
    <property type="evidence" value="ECO:0007669"/>
    <property type="project" value="UniProtKB-KW"/>
</dbReference>
<dbReference type="InterPro" id="IPR036097">
    <property type="entry name" value="HisK_dim/P_sf"/>
</dbReference>
<dbReference type="PANTHER" id="PTHR45453">
    <property type="entry name" value="PHOSPHATE REGULON SENSOR PROTEIN PHOR"/>
    <property type="match status" value="1"/>
</dbReference>
<keyword evidence="11" id="KW-1185">Reference proteome</keyword>
<dbReference type="InterPro" id="IPR004358">
    <property type="entry name" value="Sig_transdc_His_kin-like_C"/>
</dbReference>
<evidence type="ECO:0000256" key="6">
    <source>
        <dbReference type="ARBA" id="ARBA00023012"/>
    </source>
</evidence>
<keyword evidence="4" id="KW-0808">Transferase</keyword>
<dbReference type="RefSeq" id="WP_134778091.1">
    <property type="nucleotide sequence ID" value="NZ_JAYLLN010000003.1"/>
</dbReference>
<evidence type="ECO:0000256" key="4">
    <source>
        <dbReference type="ARBA" id="ARBA00022679"/>
    </source>
</evidence>
<evidence type="ECO:0000256" key="2">
    <source>
        <dbReference type="ARBA" id="ARBA00012438"/>
    </source>
</evidence>
<sequence>MVRTIAWMCVFPTLYFALVNLEDQRFLLASINILNSLSSATVLVLLHYRRFESAKAVLLGFNFIFFLAGAILFKNGAEYFLISILVASMMLYDQRKVHIFFGAMVAVSMVAIFILGERVNITEPLPKARVLVNMISSIGFIILVTNSFLQIIKNNLLKIQKQKRALKESNQEKEKVFSIIAHDVKSPLASLENLVLALKHHIFNQEKSIEFISDIHAHILKQNQILDDLLKWGSSNVKGATGEKTKVCLLPVVNDTINNFQEQIKRKSLHVSWEISPEDSVVADMEHIRIIIRNILSNAIKFSFFGGKIKLSVKVEGTRTYISIIDHGIGISMKDLSTLFKSVQRNSLGTADERGSGIGLLLIKDLIERNHGTVEVQSKPAEGTVLRVGFPNVPQIGKT</sequence>
<keyword evidence="3" id="KW-0597">Phosphoprotein</keyword>
<dbReference type="InterPro" id="IPR036890">
    <property type="entry name" value="HATPase_C_sf"/>
</dbReference>
<protein>
    <recommendedName>
        <fullName evidence="2">histidine kinase</fullName>
        <ecNumber evidence="2">2.7.13.3</ecNumber>
    </recommendedName>
</protein>
<keyword evidence="6" id="KW-0902">Two-component regulatory system</keyword>
<dbReference type="Gene3D" id="1.10.287.130">
    <property type="match status" value="1"/>
</dbReference>
<keyword evidence="7" id="KW-0175">Coiled coil</keyword>
<dbReference type="Pfam" id="PF02518">
    <property type="entry name" value="HATPase_c"/>
    <property type="match status" value="1"/>
</dbReference>
<comment type="caution">
    <text evidence="10">The sequence shown here is derived from an EMBL/GenBank/DDBJ whole genome shotgun (WGS) entry which is preliminary data.</text>
</comment>
<evidence type="ECO:0000259" key="9">
    <source>
        <dbReference type="PROSITE" id="PS50109"/>
    </source>
</evidence>
<feature type="coiled-coil region" evidence="7">
    <location>
        <begin position="149"/>
        <end position="176"/>
    </location>
</feature>
<dbReference type="SUPFAM" id="SSF47384">
    <property type="entry name" value="Homodimeric domain of signal transducing histidine kinase"/>
    <property type="match status" value="1"/>
</dbReference>
<dbReference type="SUPFAM" id="SSF55874">
    <property type="entry name" value="ATPase domain of HSP90 chaperone/DNA topoisomerase II/histidine kinase"/>
    <property type="match status" value="1"/>
</dbReference>
<evidence type="ECO:0000256" key="3">
    <source>
        <dbReference type="ARBA" id="ARBA00022553"/>
    </source>
</evidence>
<feature type="transmembrane region" description="Helical" evidence="8">
    <location>
        <begin position="26"/>
        <end position="46"/>
    </location>
</feature>
<dbReference type="InterPro" id="IPR050351">
    <property type="entry name" value="BphY/WalK/GraS-like"/>
</dbReference>
<evidence type="ECO:0000256" key="7">
    <source>
        <dbReference type="SAM" id="Coils"/>
    </source>
</evidence>
<feature type="transmembrane region" description="Helical" evidence="8">
    <location>
        <begin position="58"/>
        <end position="77"/>
    </location>
</feature>
<dbReference type="PROSITE" id="PS50109">
    <property type="entry name" value="HIS_KIN"/>
    <property type="match status" value="1"/>
</dbReference>
<keyword evidence="8" id="KW-0472">Membrane</keyword>
<keyword evidence="8" id="KW-0812">Transmembrane</keyword>
<keyword evidence="5 10" id="KW-0418">Kinase</keyword>
<name>A0ABU8I310_9SPHI</name>
<reference evidence="10 11" key="1">
    <citation type="submission" date="2024-01" db="EMBL/GenBank/DDBJ databases">
        <title>Sphingobacterium tenebrionis sp. nov., a novel endophyte isolated from tenebrio molitor intestines.</title>
        <authorList>
            <person name="Zhang C."/>
        </authorList>
    </citation>
    <scope>NUCLEOTIDE SEQUENCE [LARGE SCALE GENOMIC DNA]</scope>
    <source>
        <strain evidence="10 11">PU5-4</strain>
    </source>
</reference>
<accession>A0ABU8I310</accession>
<dbReference type="InterPro" id="IPR003661">
    <property type="entry name" value="HisK_dim/P_dom"/>
</dbReference>